<gene>
    <name evidence="1" type="ORF">ENUP19_0337G0017</name>
</gene>
<evidence type="ECO:0000313" key="2">
    <source>
        <dbReference type="Proteomes" id="UP001628156"/>
    </source>
</evidence>
<accession>A0ABQ0DWZ9</accession>
<evidence type="ECO:0000313" key="1">
    <source>
        <dbReference type="EMBL" id="GAB1227378.1"/>
    </source>
</evidence>
<dbReference type="EMBL" id="BAAFRS010000337">
    <property type="protein sequence ID" value="GAB1227378.1"/>
    <property type="molecule type" value="Genomic_DNA"/>
</dbReference>
<protein>
    <submittedName>
        <fullName evidence="1">Uncharacterized protein</fullName>
    </submittedName>
</protein>
<reference evidence="1 2" key="1">
    <citation type="journal article" date="2019" name="PLoS Negl. Trop. Dis.">
        <title>Whole genome sequencing of Entamoeba nuttalli reveals mammalian host-related molecular signatures and a novel octapeptide-repeat surface protein.</title>
        <authorList>
            <person name="Tanaka M."/>
            <person name="Makiuchi T."/>
            <person name="Komiyama T."/>
            <person name="Shiina T."/>
            <person name="Osaki K."/>
            <person name="Tachibana H."/>
        </authorList>
    </citation>
    <scope>NUCLEOTIDE SEQUENCE [LARGE SCALE GENOMIC DNA]</scope>
    <source>
        <strain evidence="1 2">P19-061405</strain>
    </source>
</reference>
<dbReference type="Proteomes" id="UP001628156">
    <property type="component" value="Unassembled WGS sequence"/>
</dbReference>
<sequence>MFVYCKTKKEIIRIAEMYGKWLDMNEIILGQLTLPFLNCKSEEKEIESHSEYCLIALDVFYKLIDS</sequence>
<comment type="caution">
    <text evidence="1">The sequence shown here is derived from an EMBL/GenBank/DDBJ whole genome shotgun (WGS) entry which is preliminary data.</text>
</comment>
<keyword evidence="2" id="KW-1185">Reference proteome</keyword>
<proteinExistence type="predicted"/>
<organism evidence="1 2">
    <name type="scientific">Entamoeba nuttalli</name>
    <dbReference type="NCBI Taxonomy" id="412467"/>
    <lineage>
        <taxon>Eukaryota</taxon>
        <taxon>Amoebozoa</taxon>
        <taxon>Evosea</taxon>
        <taxon>Archamoebae</taxon>
        <taxon>Mastigamoebida</taxon>
        <taxon>Entamoebidae</taxon>
        <taxon>Entamoeba</taxon>
    </lineage>
</organism>
<name>A0ABQ0DWZ9_9EUKA</name>